<dbReference type="Pfam" id="PF06585">
    <property type="entry name" value="JHBP"/>
    <property type="match status" value="1"/>
</dbReference>
<keyword evidence="2" id="KW-1185">Reference proteome</keyword>
<dbReference type="Proteomes" id="UP001153714">
    <property type="component" value="Chromosome 18"/>
</dbReference>
<dbReference type="PANTHER" id="PTHR11008">
    <property type="entry name" value="PROTEIN TAKEOUT-LIKE PROTEIN"/>
    <property type="match status" value="1"/>
</dbReference>
<organism evidence="1 2">
    <name type="scientific">Diatraea saccharalis</name>
    <name type="common">sugarcane borer</name>
    <dbReference type="NCBI Taxonomy" id="40085"/>
    <lineage>
        <taxon>Eukaryota</taxon>
        <taxon>Metazoa</taxon>
        <taxon>Ecdysozoa</taxon>
        <taxon>Arthropoda</taxon>
        <taxon>Hexapoda</taxon>
        <taxon>Insecta</taxon>
        <taxon>Pterygota</taxon>
        <taxon>Neoptera</taxon>
        <taxon>Endopterygota</taxon>
        <taxon>Lepidoptera</taxon>
        <taxon>Glossata</taxon>
        <taxon>Ditrysia</taxon>
        <taxon>Pyraloidea</taxon>
        <taxon>Crambidae</taxon>
        <taxon>Crambinae</taxon>
        <taxon>Diatraea</taxon>
    </lineage>
</organism>
<sequence length="162" mass="18312">MYGGIVSKSHSSVYGRWNQNKKKIVVDFHTNSTVKGHYVAGGRILILPITGDGQITMKLKNVAIKFTMDYDTEKDGEGKTHIVPKKYHFDFEVKDGAHFTLTNLFNGNKQLSDAMHTFLNDNWKQISTEFGRPIMASTADSIYKNIIIFFQKMAIDDISISS</sequence>
<dbReference type="InterPro" id="IPR038606">
    <property type="entry name" value="To_sf"/>
</dbReference>
<name>A0A9N9WCV6_9NEOP</name>
<dbReference type="Gene3D" id="3.15.10.30">
    <property type="entry name" value="Haemolymph juvenile hormone binding protein"/>
    <property type="match status" value="1"/>
</dbReference>
<reference evidence="1" key="1">
    <citation type="submission" date="2021-12" db="EMBL/GenBank/DDBJ databases">
        <authorList>
            <person name="King R."/>
        </authorList>
    </citation>
    <scope>NUCLEOTIDE SEQUENCE</scope>
</reference>
<dbReference type="EMBL" id="OU893349">
    <property type="protein sequence ID" value="CAG9787827.1"/>
    <property type="molecule type" value="Genomic_DNA"/>
</dbReference>
<dbReference type="GO" id="GO:0005615">
    <property type="term" value="C:extracellular space"/>
    <property type="evidence" value="ECO:0007669"/>
    <property type="project" value="TreeGrafter"/>
</dbReference>
<dbReference type="InterPro" id="IPR010562">
    <property type="entry name" value="Haemolymph_juvenile_hormone-bd"/>
</dbReference>
<gene>
    <name evidence="1" type="ORF">DIATSA_LOCUS5680</name>
</gene>
<accession>A0A9N9WCV6</accession>
<dbReference type="PANTHER" id="PTHR11008:SF32">
    <property type="entry name" value="CIRCADIAN CLOCK-CONTROLLED PROTEIN DAYWAKE-RELATED"/>
    <property type="match status" value="1"/>
</dbReference>
<dbReference type="AlphaFoldDB" id="A0A9N9WCV6"/>
<protein>
    <submittedName>
        <fullName evidence="1">Uncharacterized protein</fullName>
    </submittedName>
</protein>
<proteinExistence type="predicted"/>
<dbReference type="SMART" id="SM00700">
    <property type="entry name" value="JHBP"/>
    <property type="match status" value="1"/>
</dbReference>
<evidence type="ECO:0000313" key="1">
    <source>
        <dbReference type="EMBL" id="CAG9787827.1"/>
    </source>
</evidence>
<dbReference type="OrthoDB" id="8113209at2759"/>
<reference evidence="1" key="2">
    <citation type="submission" date="2022-10" db="EMBL/GenBank/DDBJ databases">
        <authorList>
            <consortium name="ENA_rothamsted_submissions"/>
            <consortium name="culmorum"/>
            <person name="King R."/>
        </authorList>
    </citation>
    <scope>NUCLEOTIDE SEQUENCE</scope>
</reference>
<evidence type="ECO:0000313" key="2">
    <source>
        <dbReference type="Proteomes" id="UP001153714"/>
    </source>
</evidence>